<gene>
    <name evidence="3" type="ORF">G6F64_012331</name>
</gene>
<evidence type="ECO:0000313" key="4">
    <source>
        <dbReference type="Proteomes" id="UP000716291"/>
    </source>
</evidence>
<organism evidence="3 4">
    <name type="scientific">Rhizopus oryzae</name>
    <name type="common">Mucormycosis agent</name>
    <name type="synonym">Rhizopus arrhizus var. delemar</name>
    <dbReference type="NCBI Taxonomy" id="64495"/>
    <lineage>
        <taxon>Eukaryota</taxon>
        <taxon>Fungi</taxon>
        <taxon>Fungi incertae sedis</taxon>
        <taxon>Mucoromycota</taxon>
        <taxon>Mucoromycotina</taxon>
        <taxon>Mucoromycetes</taxon>
        <taxon>Mucorales</taxon>
        <taxon>Mucorineae</taxon>
        <taxon>Rhizopodaceae</taxon>
        <taxon>Rhizopus</taxon>
    </lineage>
</organism>
<dbReference type="Pfam" id="PF10342">
    <property type="entry name" value="Kre9_KNH"/>
    <property type="match status" value="1"/>
</dbReference>
<sequence>MAKIAIISSQASYPYYYVTNPIQGSIFKAGSNVTISWINGTSGTATVYLLFGSDASTMRPTDIVFDINGEDGEYDWSVPSNLSQYATYSLMISYPTESDNIGVAYSSSFRITGTSSFVSFQVPVSTISSTASTMISTSVSYATPSSSSFSAIPSGTAVFSSSAAVNVSIISQIASATPSLTNNSSCRLEIPVESICLIIGFIYIFFS</sequence>
<name>A0A9P7BLI7_RHIOR</name>
<proteinExistence type="predicted"/>
<accession>A0A9P7BLI7</accession>
<protein>
    <recommendedName>
        <fullName evidence="2">Yeast cell wall synthesis Kre9/Knh1-like N-terminal domain-containing protein</fullName>
    </recommendedName>
</protein>
<dbReference type="EMBL" id="JAANQT010003672">
    <property type="protein sequence ID" value="KAG1300844.1"/>
    <property type="molecule type" value="Genomic_DNA"/>
</dbReference>
<dbReference type="InterPro" id="IPR018466">
    <property type="entry name" value="Kre9/Knh1-like_N"/>
</dbReference>
<dbReference type="OrthoDB" id="2260257at2759"/>
<keyword evidence="1" id="KW-0732">Signal</keyword>
<evidence type="ECO:0000313" key="3">
    <source>
        <dbReference type="EMBL" id="KAG1300844.1"/>
    </source>
</evidence>
<comment type="caution">
    <text evidence="3">The sequence shown here is derived from an EMBL/GenBank/DDBJ whole genome shotgun (WGS) entry which is preliminary data.</text>
</comment>
<evidence type="ECO:0000259" key="2">
    <source>
        <dbReference type="Pfam" id="PF10342"/>
    </source>
</evidence>
<feature type="domain" description="Yeast cell wall synthesis Kre9/Knh1-like N-terminal" evidence="2">
    <location>
        <begin position="21"/>
        <end position="111"/>
    </location>
</feature>
<evidence type="ECO:0000256" key="1">
    <source>
        <dbReference type="ARBA" id="ARBA00022729"/>
    </source>
</evidence>
<keyword evidence="4" id="KW-1185">Reference proteome</keyword>
<dbReference type="Proteomes" id="UP000716291">
    <property type="component" value="Unassembled WGS sequence"/>
</dbReference>
<reference evidence="3" key="1">
    <citation type="journal article" date="2020" name="Microb. Genom.">
        <title>Genetic diversity of clinical and environmental Mucorales isolates obtained from an investigation of mucormycosis cases among solid organ transplant recipients.</title>
        <authorList>
            <person name="Nguyen M.H."/>
            <person name="Kaul D."/>
            <person name="Muto C."/>
            <person name="Cheng S.J."/>
            <person name="Richter R.A."/>
            <person name="Bruno V.M."/>
            <person name="Liu G."/>
            <person name="Beyhan S."/>
            <person name="Sundermann A.J."/>
            <person name="Mounaud S."/>
            <person name="Pasculle A.W."/>
            <person name="Nierman W.C."/>
            <person name="Driscoll E."/>
            <person name="Cumbie R."/>
            <person name="Clancy C.J."/>
            <person name="Dupont C.L."/>
        </authorList>
    </citation>
    <scope>NUCLEOTIDE SEQUENCE</scope>
    <source>
        <strain evidence="3">GL11</strain>
    </source>
</reference>
<dbReference type="AlphaFoldDB" id="A0A9P7BLI7"/>